<dbReference type="GeneID" id="100209406"/>
<organism evidence="3 4">
    <name type="scientific">Hydra vulgaris</name>
    <name type="common">Hydra</name>
    <name type="synonym">Hydra attenuata</name>
    <dbReference type="NCBI Taxonomy" id="6087"/>
    <lineage>
        <taxon>Eukaryota</taxon>
        <taxon>Metazoa</taxon>
        <taxon>Cnidaria</taxon>
        <taxon>Hydrozoa</taxon>
        <taxon>Hydroidolina</taxon>
        <taxon>Anthoathecata</taxon>
        <taxon>Aplanulata</taxon>
        <taxon>Hydridae</taxon>
        <taxon>Hydra</taxon>
    </lineage>
</organism>
<feature type="compositionally biased region" description="Low complexity" evidence="1">
    <location>
        <begin position="452"/>
        <end position="461"/>
    </location>
</feature>
<name>A0ABM4CNE8_HYDVU</name>
<dbReference type="InterPro" id="IPR011333">
    <property type="entry name" value="SKP1/BTB/POZ_sf"/>
</dbReference>
<evidence type="ECO:0000259" key="2">
    <source>
        <dbReference type="PROSITE" id="PS50097"/>
    </source>
</evidence>
<feature type="domain" description="BTB" evidence="2">
    <location>
        <begin position="755"/>
        <end position="823"/>
    </location>
</feature>
<feature type="compositionally biased region" description="Low complexity" evidence="1">
    <location>
        <begin position="429"/>
        <end position="445"/>
    </location>
</feature>
<dbReference type="Gene3D" id="1.25.10.10">
    <property type="entry name" value="Leucine-rich Repeat Variant"/>
    <property type="match status" value="1"/>
</dbReference>
<dbReference type="SUPFAM" id="SSF54695">
    <property type="entry name" value="POZ domain"/>
    <property type="match status" value="1"/>
</dbReference>
<accession>A0ABM4CNE8</accession>
<evidence type="ECO:0000256" key="1">
    <source>
        <dbReference type="SAM" id="MobiDB-lite"/>
    </source>
</evidence>
<feature type="region of interest" description="Disordered" evidence="1">
    <location>
        <begin position="427"/>
        <end position="481"/>
    </location>
</feature>
<gene>
    <name evidence="4" type="primary">LOC100209406</name>
</gene>
<dbReference type="Pfam" id="PF24768">
    <property type="entry name" value="ARM_ARMC5"/>
    <property type="match status" value="1"/>
</dbReference>
<dbReference type="PANTHER" id="PTHR23312">
    <property type="entry name" value="ARMC5 ARMADILLO REPEAT-CONTAINING -RELATED"/>
    <property type="match status" value="1"/>
</dbReference>
<dbReference type="InterPro" id="IPR055445">
    <property type="entry name" value="ARM_ARMC5"/>
</dbReference>
<dbReference type="InterPro" id="IPR016024">
    <property type="entry name" value="ARM-type_fold"/>
</dbReference>
<dbReference type="InterPro" id="IPR000210">
    <property type="entry name" value="BTB/POZ_dom"/>
</dbReference>
<dbReference type="RefSeq" id="XP_065663346.1">
    <property type="nucleotide sequence ID" value="XM_065807274.1"/>
</dbReference>
<evidence type="ECO:0000313" key="4">
    <source>
        <dbReference type="RefSeq" id="XP_065663346.1"/>
    </source>
</evidence>
<sequence>MSDSMNIKRLIKIIADDNNVDEKIFHVLHIIMSKTKSNHLIEELYNQSDALNSLIGLLNKKDGKYNSLVLSILANCANIHQQTRKDLLEMKLIPLVANLMEKINSCEQTSRAIRLLSNLSKDPVCLEKVQEKNVIDLIIRHGCCVELKCQTASLRALRIICVTKKSSKFAAENDQFPNLLAYMHSSNQNAILLTLRMLCGMLKSQSTEVFYRAVEESTLQKVIQLSSVECYCEVGIEILFLLTLNSGCRVGVAMEGGIEVFIDRIKKIDHSDTFKYATQGLCLCAREAVSRNRMKTAGVLPWLVNILQHDDYIHFHESIVAAFVWFLFDDSSLGLLIRANTIPALLKYLDRLTYIEYCQNQDNNEESDDKNTADMCVENDLKLKREYDDTKKSELLKEKTGISQTSIEEDISRQLWCCSSPESSPYNPQSPHYSIPSYSPNISPSYSPPMSPSISSPQNSPEQDFSDIYHDNASSPSNSLPYHYQSADGRLSMIHGTRGPIHDILLLLSRFSQARDPSTFFLDLPGFNSLNNYLLLSFKPNPKCARILNRLTLNSHCFDVLIKQRLIPRLYLRLCTGWSLEMLSILLNKAREKMNKDTLISSPDLTDCVDFGYLNITKMPSKTTYDWGKFLISNLRSQSESSYGKGVFSHIFLTGSMELKERCVVSLPHVVWSNHLQRRVYLELKAIDILMKMLEKCEKLDGETFVLLVEALCALSRMNGISTEHFTLQVLAILQPKDDKNFLNSNTKRQKLDQNIIRLKMSSGKVFECEERFLNDNSNVFSSMFSAHYTDFLQPHVSIIDIDENAFEQMLHFLCGCSIRLDEYPSCLNPEVCKVKTKYPTKTDNCFDLTSINAKELETNLKDKKSKTITTNLCIKQEKSETFITNSYKQEEKDQLLQEEKEIITTNMYKQDCTQIEPLCNVPIGTLNTQYASALLICSDRYLVDDLKNQCEKYLMCNIHDKNVVDLMLLAIRHRSNKLLKQSLAYLLSSCECPLLRSQNFAELLYSSEKLTFIDNIKCLLTNAVQGKENIKVVKRISI</sequence>
<keyword evidence="3" id="KW-1185">Reference proteome</keyword>
<dbReference type="InterPro" id="IPR011989">
    <property type="entry name" value="ARM-like"/>
</dbReference>
<dbReference type="Gene3D" id="3.30.710.10">
    <property type="entry name" value="Potassium Channel Kv1.1, Chain A"/>
    <property type="match status" value="1"/>
</dbReference>
<dbReference type="PANTHER" id="PTHR23312:SF8">
    <property type="entry name" value="ARMADILLO REPEAT-CONTAINING PROTEIN 5"/>
    <property type="match status" value="1"/>
</dbReference>
<protein>
    <submittedName>
        <fullName evidence="4">Armadillo repeat-containing protein 5</fullName>
    </submittedName>
</protein>
<reference evidence="4" key="1">
    <citation type="submission" date="2025-08" db="UniProtKB">
        <authorList>
            <consortium name="RefSeq"/>
        </authorList>
    </citation>
    <scope>IDENTIFICATION</scope>
</reference>
<proteinExistence type="predicted"/>
<dbReference type="PROSITE" id="PS50097">
    <property type="entry name" value="BTB"/>
    <property type="match status" value="1"/>
</dbReference>
<dbReference type="Proteomes" id="UP001652625">
    <property type="component" value="Chromosome 10"/>
</dbReference>
<dbReference type="SUPFAM" id="SSF48371">
    <property type="entry name" value="ARM repeat"/>
    <property type="match status" value="1"/>
</dbReference>
<evidence type="ECO:0000313" key="3">
    <source>
        <dbReference type="Proteomes" id="UP001652625"/>
    </source>
</evidence>